<accession>A0A512M6K6</accession>
<proteinExistence type="inferred from homology"/>
<dbReference type="Proteomes" id="UP000321577">
    <property type="component" value="Unassembled WGS sequence"/>
</dbReference>
<dbReference type="PROSITE" id="PS51257">
    <property type="entry name" value="PROKAR_LIPOPROTEIN"/>
    <property type="match status" value="1"/>
</dbReference>
<dbReference type="Gene3D" id="1.10.287.470">
    <property type="entry name" value="Helix hairpin bin"/>
    <property type="match status" value="1"/>
</dbReference>
<comment type="similarity">
    <text evidence="1">Belongs to the membrane fusion protein (MFP) (TC 8.A.1) family.</text>
</comment>
<sequence length="426" mass="46495">MRLFLQIIRTLLPIVIVGACVWVVWWLVKNPPKPEEKSLPPTQVRVEGTLLKKTSYDLHVRSQGTVQPRTRSTLLPEVSGKIVEMSPSFRPGGFFAKDEVLLKLDTTDYETAIVIAKAEVAQGEVVLAEEKARADQARENWKAMGRGGQPSSLVVRAPQLAQAEASLAATRARVLKAERDLERTVIRAPYAGQVMEQSVDVGQFVSQGTVLGRVFAVDYVEIRLPLPERESQFLKLPQPFRDQASTDNPKVFLKATVAGKQVAWEGKVVRVESSLDEQTRQATAVAQVTDPYAKKADGTPPLTIGAFVEADIAGDALQNVYVIPRQAVRAGNEIILIERPQNTLRRMTVDPLVSTEKHIVVSANAEKAPKDGSVLCLTPIPFPADGARVTPTIDGVAPPPPADKEPKAADKSKDGKRPFVSQKADT</sequence>
<keyword evidence="3" id="KW-0472">Membrane</keyword>
<feature type="transmembrane region" description="Helical" evidence="3">
    <location>
        <begin position="7"/>
        <end position="28"/>
    </location>
</feature>
<dbReference type="Gene3D" id="2.40.30.170">
    <property type="match status" value="1"/>
</dbReference>
<feature type="compositionally biased region" description="Basic and acidic residues" evidence="2">
    <location>
        <begin position="402"/>
        <end position="417"/>
    </location>
</feature>
<evidence type="ECO:0000313" key="5">
    <source>
        <dbReference type="Proteomes" id="UP000321577"/>
    </source>
</evidence>
<evidence type="ECO:0000256" key="2">
    <source>
        <dbReference type="SAM" id="MobiDB-lite"/>
    </source>
</evidence>
<dbReference type="OrthoDB" id="5730196at2"/>
<evidence type="ECO:0000313" key="4">
    <source>
        <dbReference type="EMBL" id="GEP42368.1"/>
    </source>
</evidence>
<dbReference type="PANTHER" id="PTHR30469">
    <property type="entry name" value="MULTIDRUG RESISTANCE PROTEIN MDTA"/>
    <property type="match status" value="1"/>
</dbReference>
<dbReference type="GO" id="GO:0015562">
    <property type="term" value="F:efflux transmembrane transporter activity"/>
    <property type="evidence" value="ECO:0007669"/>
    <property type="project" value="TreeGrafter"/>
</dbReference>
<keyword evidence="3" id="KW-1133">Transmembrane helix</keyword>
<keyword evidence="3" id="KW-0812">Transmembrane</keyword>
<name>A0A512M6K6_9BACT</name>
<dbReference type="Gene3D" id="2.40.50.100">
    <property type="match status" value="1"/>
</dbReference>
<dbReference type="EMBL" id="BKAG01000009">
    <property type="protein sequence ID" value="GEP42368.1"/>
    <property type="molecule type" value="Genomic_DNA"/>
</dbReference>
<dbReference type="PANTHER" id="PTHR30469:SF12">
    <property type="entry name" value="MULTIDRUG RESISTANCE PROTEIN MDTA"/>
    <property type="match status" value="1"/>
</dbReference>
<dbReference type="SUPFAM" id="SSF111369">
    <property type="entry name" value="HlyD-like secretion proteins"/>
    <property type="match status" value="1"/>
</dbReference>
<evidence type="ECO:0000256" key="1">
    <source>
        <dbReference type="ARBA" id="ARBA00009477"/>
    </source>
</evidence>
<evidence type="ECO:0000256" key="3">
    <source>
        <dbReference type="SAM" id="Phobius"/>
    </source>
</evidence>
<dbReference type="NCBIfam" id="TIGR01730">
    <property type="entry name" value="RND_mfp"/>
    <property type="match status" value="1"/>
</dbReference>
<feature type="region of interest" description="Disordered" evidence="2">
    <location>
        <begin position="387"/>
        <end position="426"/>
    </location>
</feature>
<organism evidence="4 5">
    <name type="scientific">Brevifollis gellanilyticus</name>
    <dbReference type="NCBI Taxonomy" id="748831"/>
    <lineage>
        <taxon>Bacteria</taxon>
        <taxon>Pseudomonadati</taxon>
        <taxon>Verrucomicrobiota</taxon>
        <taxon>Verrucomicrobiia</taxon>
        <taxon>Verrucomicrobiales</taxon>
        <taxon>Verrucomicrobiaceae</taxon>
    </lineage>
</organism>
<comment type="caution">
    <text evidence="4">The sequence shown here is derived from an EMBL/GenBank/DDBJ whole genome shotgun (WGS) entry which is preliminary data.</text>
</comment>
<keyword evidence="5" id="KW-1185">Reference proteome</keyword>
<dbReference type="InterPro" id="IPR006143">
    <property type="entry name" value="RND_pump_MFP"/>
</dbReference>
<dbReference type="GO" id="GO:1990281">
    <property type="term" value="C:efflux pump complex"/>
    <property type="evidence" value="ECO:0007669"/>
    <property type="project" value="TreeGrafter"/>
</dbReference>
<dbReference type="RefSeq" id="WP_146849969.1">
    <property type="nucleotide sequence ID" value="NZ_BKAG01000009.1"/>
</dbReference>
<protein>
    <submittedName>
        <fullName evidence="4">RND superfamily efflux pump MFP component</fullName>
    </submittedName>
</protein>
<dbReference type="AlphaFoldDB" id="A0A512M6K6"/>
<gene>
    <name evidence="4" type="ORF">BGE01nite_16590</name>
</gene>
<reference evidence="4 5" key="1">
    <citation type="submission" date="2019-07" db="EMBL/GenBank/DDBJ databases">
        <title>Whole genome shotgun sequence of Brevifollis gellanilyticus NBRC 108608.</title>
        <authorList>
            <person name="Hosoyama A."/>
            <person name="Uohara A."/>
            <person name="Ohji S."/>
            <person name="Ichikawa N."/>
        </authorList>
    </citation>
    <scope>NUCLEOTIDE SEQUENCE [LARGE SCALE GENOMIC DNA]</scope>
    <source>
        <strain evidence="4 5">NBRC 108608</strain>
    </source>
</reference>